<organism evidence="2 3">
    <name type="scientific">Rotaria magnacalcarata</name>
    <dbReference type="NCBI Taxonomy" id="392030"/>
    <lineage>
        <taxon>Eukaryota</taxon>
        <taxon>Metazoa</taxon>
        <taxon>Spiralia</taxon>
        <taxon>Gnathifera</taxon>
        <taxon>Rotifera</taxon>
        <taxon>Eurotatoria</taxon>
        <taxon>Bdelloidea</taxon>
        <taxon>Philodinida</taxon>
        <taxon>Philodinidae</taxon>
        <taxon>Rotaria</taxon>
    </lineage>
</organism>
<comment type="similarity">
    <text evidence="1">Belongs to the peptidase S9A family.</text>
</comment>
<dbReference type="GO" id="GO:0004252">
    <property type="term" value="F:serine-type endopeptidase activity"/>
    <property type="evidence" value="ECO:0007669"/>
    <property type="project" value="UniProtKB-UniRule"/>
</dbReference>
<dbReference type="InterPro" id="IPR029058">
    <property type="entry name" value="AB_hydrolase_fold"/>
</dbReference>
<dbReference type="AlphaFoldDB" id="A0A819VK08"/>
<evidence type="ECO:0000256" key="1">
    <source>
        <dbReference type="RuleBase" id="RU368024"/>
    </source>
</evidence>
<reference evidence="2" key="1">
    <citation type="submission" date="2021-02" db="EMBL/GenBank/DDBJ databases">
        <authorList>
            <person name="Nowell W R."/>
        </authorList>
    </citation>
    <scope>NUCLEOTIDE SEQUENCE</scope>
</reference>
<dbReference type="Proteomes" id="UP000663842">
    <property type="component" value="Unassembled WGS sequence"/>
</dbReference>
<keyword evidence="1" id="KW-0720">Serine protease</keyword>
<dbReference type="InterPro" id="IPR002470">
    <property type="entry name" value="Peptidase_S9A"/>
</dbReference>
<dbReference type="PANTHER" id="PTHR42881:SF2">
    <property type="entry name" value="PROLYL ENDOPEPTIDASE"/>
    <property type="match status" value="1"/>
</dbReference>
<dbReference type="GO" id="GO:0006508">
    <property type="term" value="P:proteolysis"/>
    <property type="evidence" value="ECO:0007669"/>
    <property type="project" value="UniProtKB-KW"/>
</dbReference>
<dbReference type="EMBL" id="CAJOBF010003824">
    <property type="protein sequence ID" value="CAF4110701.1"/>
    <property type="molecule type" value="Genomic_DNA"/>
</dbReference>
<evidence type="ECO:0000313" key="3">
    <source>
        <dbReference type="Proteomes" id="UP000663842"/>
    </source>
</evidence>
<dbReference type="EC" id="3.4.21.-" evidence="1"/>
<dbReference type="GO" id="GO:0005829">
    <property type="term" value="C:cytosol"/>
    <property type="evidence" value="ECO:0007669"/>
    <property type="project" value="TreeGrafter"/>
</dbReference>
<dbReference type="InterPro" id="IPR029063">
    <property type="entry name" value="SAM-dependent_MTases_sf"/>
</dbReference>
<dbReference type="PANTHER" id="PTHR42881">
    <property type="entry name" value="PROLYL ENDOPEPTIDASE"/>
    <property type="match status" value="1"/>
</dbReference>
<comment type="caution">
    <text evidence="2">The sequence shown here is derived from an EMBL/GenBank/DDBJ whole genome shotgun (WGS) entry which is preliminary data.</text>
</comment>
<gene>
    <name evidence="2" type="ORF">UXM345_LOCUS22807</name>
</gene>
<dbReference type="PRINTS" id="PR00862">
    <property type="entry name" value="PROLIGOPTASE"/>
</dbReference>
<keyword evidence="1" id="KW-0378">Hydrolase</keyword>
<dbReference type="GO" id="GO:0070012">
    <property type="term" value="F:oligopeptidase activity"/>
    <property type="evidence" value="ECO:0007669"/>
    <property type="project" value="TreeGrafter"/>
</dbReference>
<dbReference type="Gene3D" id="3.40.50.150">
    <property type="entry name" value="Vaccinia Virus protein VP39"/>
    <property type="match status" value="1"/>
</dbReference>
<dbReference type="Gene3D" id="3.40.50.1820">
    <property type="entry name" value="alpha/beta hydrolase"/>
    <property type="match status" value="1"/>
</dbReference>
<sequence>MKLAEPALNVLFEQFQERSHETIRSELTHCIGLVGYVKSRRTKTINYLICIDILTFTNEFGNPDIREEFKWVKLISPLYNIPTNPKTYPAILVTTTDHDDGVVPAHSFISIYISQIQYQLGEITNRRGRPLIVRIDVRVGYSVDKPTPIACRGLRSGDGRLYVHGVVVNTKEEIHEAWSEEVRQRIETMMREIHHEENNYKCVIEHIERVKPYGLHLDHLVVDLLLTEISPLS</sequence>
<accession>A0A819VK08</accession>
<proteinExistence type="inferred from homology"/>
<dbReference type="InterPro" id="IPR051167">
    <property type="entry name" value="Prolyl_oligopep/macrocyclase"/>
</dbReference>
<evidence type="ECO:0000313" key="2">
    <source>
        <dbReference type="EMBL" id="CAF4110701.1"/>
    </source>
</evidence>
<protein>
    <recommendedName>
        <fullName evidence="1">Prolyl endopeptidase</fullName>
        <ecNumber evidence="1">3.4.21.-</ecNumber>
    </recommendedName>
</protein>
<keyword evidence="1" id="KW-0645">Protease</keyword>
<name>A0A819VK08_9BILA</name>